<gene>
    <name evidence="1" type="ORF">IE53DRAFT_349247</name>
</gene>
<organism evidence="1 2">
    <name type="scientific">Violaceomyces palustris</name>
    <dbReference type="NCBI Taxonomy" id="1673888"/>
    <lineage>
        <taxon>Eukaryota</taxon>
        <taxon>Fungi</taxon>
        <taxon>Dikarya</taxon>
        <taxon>Basidiomycota</taxon>
        <taxon>Ustilaginomycotina</taxon>
        <taxon>Ustilaginomycetes</taxon>
        <taxon>Violaceomycetales</taxon>
        <taxon>Violaceomycetaceae</taxon>
        <taxon>Violaceomyces</taxon>
    </lineage>
</organism>
<evidence type="ECO:0000313" key="1">
    <source>
        <dbReference type="EMBL" id="PWN47407.1"/>
    </source>
</evidence>
<dbReference type="Proteomes" id="UP000245626">
    <property type="component" value="Unassembled WGS sequence"/>
</dbReference>
<protein>
    <submittedName>
        <fullName evidence="1">2-nitropropane dioxygenase</fullName>
    </submittedName>
</protein>
<dbReference type="EMBL" id="KZ820441">
    <property type="protein sequence ID" value="PWN47407.1"/>
    <property type="molecule type" value="Genomic_DNA"/>
</dbReference>
<evidence type="ECO:0000313" key="2">
    <source>
        <dbReference type="Proteomes" id="UP000245626"/>
    </source>
</evidence>
<proteinExistence type="predicted"/>
<keyword evidence="1" id="KW-0560">Oxidoreductase</keyword>
<name>A0ACD0NNP0_9BASI</name>
<keyword evidence="2" id="KW-1185">Reference proteome</keyword>
<sequence>MTEPPKERLFRLHPSMRYPIVCGPMANASGGRLSSRVSRSGGLGFVGGGYLSPHGMEKELCDCREELGWKEGKGRLEVGVGLLCWRLSQIPEEEAIEILKVVIRFRVRAVWLSFGDREQMVRWCTLVREMEGRINGEEEDGLRLWIMIGKVEELDFTLRECEPDVLVVQGIEAGGHGDSTSPPLQNLLSTISNLLPAWSPSLPLVGAGGLSDGRSLLSILSLHPSISAGVFGTRFLLAEESTYSPAQKSLLVQASRSKGELGTVRTLAFDLARGTLGWPQGVDGRGLFNTTVHEYQQLRADGQGQQSLESIRQVYAQAVERGDVGRIVTWAGTGIGRMDARVQPVLEIVQQIADQLSLAVRELGRYA</sequence>
<accession>A0ACD0NNP0</accession>
<reference evidence="1 2" key="1">
    <citation type="journal article" date="2018" name="Mol. Biol. Evol.">
        <title>Broad Genomic Sampling Reveals a Smut Pathogenic Ancestry of the Fungal Clade Ustilaginomycotina.</title>
        <authorList>
            <person name="Kijpornyongpan T."/>
            <person name="Mondo S.J."/>
            <person name="Barry K."/>
            <person name="Sandor L."/>
            <person name="Lee J."/>
            <person name="Lipzen A."/>
            <person name="Pangilinan J."/>
            <person name="LaButti K."/>
            <person name="Hainaut M."/>
            <person name="Henrissat B."/>
            <person name="Grigoriev I.V."/>
            <person name="Spatafora J.W."/>
            <person name="Aime M.C."/>
        </authorList>
    </citation>
    <scope>NUCLEOTIDE SEQUENCE [LARGE SCALE GENOMIC DNA]</scope>
    <source>
        <strain evidence="1 2">SA 807</strain>
    </source>
</reference>
<keyword evidence="1" id="KW-0223">Dioxygenase</keyword>